<comment type="subcellular location">
    <subcellularLocation>
        <location evidence="1 10">Golgi apparatus membrane</location>
        <topology evidence="1 10">Single-pass type II membrane protein</topology>
    </subcellularLocation>
</comment>
<keyword evidence="9" id="KW-0472">Membrane</keyword>
<sequence length="355" mass="40490">LFSFTFSTVLRFCRWRPRVLQYGKTLSRRKKFSLVSAASIILILLSPNLLTKKLTEKIEKTEKTEKTNEKVVETELDRSLICPIVKPAHVLPELSTIVEVSPPVSEFLAGPVINSHPHGYVHNHERICEERQARLLFVVPSAPDNFQRRKGMRNSLVMKYVKNDSNSAVLLFFLGLPRFVGRKTVEIQSKINAEQEKYNDIVQLNFTDVYATTVVKMVSILKWESTFCYNADYVIRIDDDIEVNVSDAVAVVFRTGDYYHNFLLGTVNTGWAPIRAKESKYYVSELEYPPLTYPPFALGGLQAYPLQTARLLFEASLRLKTVWLEDVYITALCASKVNATLLADPDFKFVHEATP</sequence>
<evidence type="ECO:0000256" key="3">
    <source>
        <dbReference type="ARBA" id="ARBA00022676"/>
    </source>
</evidence>
<gene>
    <name evidence="12" type="primary">LOC101850493</name>
</gene>
<comment type="similarity">
    <text evidence="2 10">Belongs to the glycosyltransferase 31 family.</text>
</comment>
<evidence type="ECO:0000313" key="12">
    <source>
        <dbReference type="RefSeq" id="XP_012940776.1"/>
    </source>
</evidence>
<evidence type="ECO:0000256" key="4">
    <source>
        <dbReference type="ARBA" id="ARBA00022679"/>
    </source>
</evidence>
<evidence type="ECO:0000256" key="8">
    <source>
        <dbReference type="ARBA" id="ARBA00023034"/>
    </source>
</evidence>
<proteinExistence type="inferred from homology"/>
<evidence type="ECO:0000256" key="6">
    <source>
        <dbReference type="ARBA" id="ARBA00022968"/>
    </source>
</evidence>
<keyword evidence="8 10" id="KW-0333">Golgi apparatus</keyword>
<evidence type="ECO:0000256" key="9">
    <source>
        <dbReference type="ARBA" id="ARBA00023136"/>
    </source>
</evidence>
<evidence type="ECO:0000256" key="7">
    <source>
        <dbReference type="ARBA" id="ARBA00022989"/>
    </source>
</evidence>
<reference evidence="12" key="1">
    <citation type="submission" date="2025-08" db="UniProtKB">
        <authorList>
            <consortium name="RefSeq"/>
        </authorList>
    </citation>
    <scope>IDENTIFICATION</scope>
</reference>
<dbReference type="InterPro" id="IPR002659">
    <property type="entry name" value="Glyco_trans_31"/>
</dbReference>
<accession>A0ABM1A4N8</accession>
<keyword evidence="6" id="KW-0735">Signal-anchor</keyword>
<evidence type="ECO:0000256" key="1">
    <source>
        <dbReference type="ARBA" id="ARBA00004323"/>
    </source>
</evidence>
<dbReference type="Proteomes" id="UP000694888">
    <property type="component" value="Unplaced"/>
</dbReference>
<evidence type="ECO:0000256" key="5">
    <source>
        <dbReference type="ARBA" id="ARBA00022692"/>
    </source>
</evidence>
<protein>
    <recommendedName>
        <fullName evidence="10">Hexosyltransferase</fullName>
        <ecNumber evidence="10">2.4.1.-</ecNumber>
    </recommendedName>
</protein>
<organism evidence="11 12">
    <name type="scientific">Aplysia californica</name>
    <name type="common">California sea hare</name>
    <dbReference type="NCBI Taxonomy" id="6500"/>
    <lineage>
        <taxon>Eukaryota</taxon>
        <taxon>Metazoa</taxon>
        <taxon>Spiralia</taxon>
        <taxon>Lophotrochozoa</taxon>
        <taxon>Mollusca</taxon>
        <taxon>Gastropoda</taxon>
        <taxon>Heterobranchia</taxon>
        <taxon>Euthyneura</taxon>
        <taxon>Tectipleura</taxon>
        <taxon>Aplysiida</taxon>
        <taxon>Aplysioidea</taxon>
        <taxon>Aplysiidae</taxon>
        <taxon>Aplysia</taxon>
    </lineage>
</organism>
<dbReference type="RefSeq" id="XP_012940776.1">
    <property type="nucleotide sequence ID" value="XM_013085322.1"/>
</dbReference>
<evidence type="ECO:0000256" key="10">
    <source>
        <dbReference type="RuleBase" id="RU363063"/>
    </source>
</evidence>
<dbReference type="PANTHER" id="PTHR11214:SF314">
    <property type="entry name" value="HEXOSYLTRANSFERASE"/>
    <property type="match status" value="1"/>
</dbReference>
<dbReference type="PANTHER" id="PTHR11214">
    <property type="entry name" value="BETA-1,3-N-ACETYLGLUCOSAMINYLTRANSFERASE"/>
    <property type="match status" value="1"/>
</dbReference>
<dbReference type="EC" id="2.4.1.-" evidence="10"/>
<keyword evidence="7" id="KW-1133">Transmembrane helix</keyword>
<keyword evidence="11" id="KW-1185">Reference proteome</keyword>
<dbReference type="GeneID" id="101850493"/>
<feature type="non-terminal residue" evidence="12">
    <location>
        <position position="1"/>
    </location>
</feature>
<keyword evidence="3 10" id="KW-0328">Glycosyltransferase</keyword>
<evidence type="ECO:0000313" key="11">
    <source>
        <dbReference type="Proteomes" id="UP000694888"/>
    </source>
</evidence>
<keyword evidence="4" id="KW-0808">Transferase</keyword>
<dbReference type="Pfam" id="PF01762">
    <property type="entry name" value="Galactosyl_T"/>
    <property type="match status" value="1"/>
</dbReference>
<name>A0ABM1A4N8_APLCA</name>
<keyword evidence="5" id="KW-0812">Transmembrane</keyword>
<evidence type="ECO:0000256" key="2">
    <source>
        <dbReference type="ARBA" id="ARBA00008661"/>
    </source>
</evidence>